<evidence type="ECO:0000259" key="3">
    <source>
        <dbReference type="Pfam" id="PF04321"/>
    </source>
</evidence>
<comment type="function">
    <text evidence="2">Catalyzes the reduction of dTDP-6-deoxy-L-lyxo-4-hexulose to yield dTDP-L-rhamnose.</text>
</comment>
<keyword evidence="2" id="KW-0521">NADP</keyword>
<keyword evidence="2" id="KW-0560">Oxidoreductase</keyword>
<evidence type="ECO:0000313" key="5">
    <source>
        <dbReference type="Proteomes" id="UP000178017"/>
    </source>
</evidence>
<protein>
    <recommendedName>
        <fullName evidence="2">dTDP-4-dehydrorhamnose reductase</fullName>
        <ecNumber evidence="2">1.1.1.133</ecNumber>
    </recommendedName>
</protein>
<sequence length="287" mass="32183">MKILVFGAKGYIGSRCLEVWGDQAVGTDRKIYSIEEAVKEIKKYNPEVVLNAAGVRGKPNVDWCDKAENMGYTAFGNVVLPILLAEACHQTGTYMLHVGSGCVFYGESPDPKGWKEDDLANPSSHYSKCKYAADLALMMMEHIGIARIRVPMDDRPYAGNILDKLLSYPNVFDIQNSLTIIPDMIDIFYKIMNQKGQGIFHVTNPGAISYRRIIEYFQELIDPNLKKNLVTPNQALQMGLVSAMRSTNIMQSTRLESIGINMRPIEEAADQSIRQWVKIKQKQVGTV</sequence>
<evidence type="ECO:0000313" key="4">
    <source>
        <dbReference type="EMBL" id="OGE65791.1"/>
    </source>
</evidence>
<dbReference type="GO" id="GO:0048269">
    <property type="term" value="C:methionine adenosyltransferase complex"/>
    <property type="evidence" value="ECO:0007669"/>
    <property type="project" value="TreeGrafter"/>
</dbReference>
<proteinExistence type="inferred from homology"/>
<dbReference type="EMBL" id="MFDO01000006">
    <property type="protein sequence ID" value="OGE65791.1"/>
    <property type="molecule type" value="Genomic_DNA"/>
</dbReference>
<dbReference type="InterPro" id="IPR005913">
    <property type="entry name" value="dTDP_dehydrorham_reduct"/>
</dbReference>
<dbReference type="PANTHER" id="PTHR10491:SF4">
    <property type="entry name" value="METHIONINE ADENOSYLTRANSFERASE 2 SUBUNIT BETA"/>
    <property type="match status" value="1"/>
</dbReference>
<evidence type="ECO:0000256" key="2">
    <source>
        <dbReference type="RuleBase" id="RU364082"/>
    </source>
</evidence>
<dbReference type="GO" id="GO:0006556">
    <property type="term" value="P:S-adenosylmethionine biosynthetic process"/>
    <property type="evidence" value="ECO:0007669"/>
    <property type="project" value="TreeGrafter"/>
</dbReference>
<dbReference type="InterPro" id="IPR029903">
    <property type="entry name" value="RmlD-like-bd"/>
</dbReference>
<organism evidence="4 5">
    <name type="scientific">Candidatus Daviesbacteria bacterium RIFCSPLOWO2_01_FULL_40_24</name>
    <dbReference type="NCBI Taxonomy" id="1797787"/>
    <lineage>
        <taxon>Bacteria</taxon>
        <taxon>Candidatus Daviesiibacteriota</taxon>
    </lineage>
</organism>
<dbReference type="InterPro" id="IPR036291">
    <property type="entry name" value="NAD(P)-bd_dom_sf"/>
</dbReference>
<reference evidence="4 5" key="1">
    <citation type="journal article" date="2016" name="Nat. Commun.">
        <title>Thousands of microbial genomes shed light on interconnected biogeochemical processes in an aquifer system.</title>
        <authorList>
            <person name="Anantharaman K."/>
            <person name="Brown C.T."/>
            <person name="Hug L.A."/>
            <person name="Sharon I."/>
            <person name="Castelle C.J."/>
            <person name="Probst A.J."/>
            <person name="Thomas B.C."/>
            <person name="Singh A."/>
            <person name="Wilkins M.J."/>
            <person name="Karaoz U."/>
            <person name="Brodie E.L."/>
            <person name="Williams K.H."/>
            <person name="Hubbard S.S."/>
            <person name="Banfield J.F."/>
        </authorList>
    </citation>
    <scope>NUCLEOTIDE SEQUENCE [LARGE SCALE GENOMIC DNA]</scope>
</reference>
<dbReference type="SUPFAM" id="SSF51735">
    <property type="entry name" value="NAD(P)-binding Rossmann-fold domains"/>
    <property type="match status" value="1"/>
</dbReference>
<dbReference type="Proteomes" id="UP000178017">
    <property type="component" value="Unassembled WGS sequence"/>
</dbReference>
<dbReference type="GO" id="GO:0048270">
    <property type="term" value="F:methionine adenosyltransferase regulator activity"/>
    <property type="evidence" value="ECO:0007669"/>
    <property type="project" value="TreeGrafter"/>
</dbReference>
<gene>
    <name evidence="4" type="ORF">A3B49_01595</name>
</gene>
<feature type="domain" description="RmlD-like substrate binding" evidence="3">
    <location>
        <begin position="1"/>
        <end position="272"/>
    </location>
</feature>
<dbReference type="AlphaFoldDB" id="A0A1F5MK93"/>
<dbReference type="PANTHER" id="PTHR10491">
    <property type="entry name" value="DTDP-4-DEHYDRORHAMNOSE REDUCTASE"/>
    <property type="match status" value="1"/>
</dbReference>
<name>A0A1F5MK93_9BACT</name>
<dbReference type="Pfam" id="PF04321">
    <property type="entry name" value="RmlD_sub_bind"/>
    <property type="match status" value="1"/>
</dbReference>
<dbReference type="EC" id="1.1.1.133" evidence="2"/>
<comment type="caution">
    <text evidence="4">The sequence shown here is derived from an EMBL/GenBank/DDBJ whole genome shotgun (WGS) entry which is preliminary data.</text>
</comment>
<dbReference type="Gene3D" id="3.40.50.720">
    <property type="entry name" value="NAD(P)-binding Rossmann-like Domain"/>
    <property type="match status" value="1"/>
</dbReference>
<evidence type="ECO:0000256" key="1">
    <source>
        <dbReference type="ARBA" id="ARBA00010944"/>
    </source>
</evidence>
<comment type="pathway">
    <text evidence="2">Carbohydrate biosynthesis; dTDP-L-rhamnose biosynthesis.</text>
</comment>
<comment type="similarity">
    <text evidence="1 2">Belongs to the dTDP-4-dehydrorhamnose reductase family.</text>
</comment>
<dbReference type="GO" id="GO:0008831">
    <property type="term" value="F:dTDP-4-dehydrorhamnose reductase activity"/>
    <property type="evidence" value="ECO:0007669"/>
    <property type="project" value="UniProtKB-EC"/>
</dbReference>
<accession>A0A1F5MK93</accession>